<keyword evidence="3" id="KW-0539">Nucleus</keyword>
<dbReference type="SMART" id="SM00678">
    <property type="entry name" value="WWE"/>
    <property type="match status" value="1"/>
</dbReference>
<evidence type="ECO:0000313" key="9">
    <source>
        <dbReference type="EMBL" id="KAH1186056.1"/>
    </source>
</evidence>
<keyword evidence="5" id="KW-0479">Metal-binding</keyword>
<dbReference type="Gene3D" id="3.30.720.50">
    <property type="match status" value="1"/>
</dbReference>
<evidence type="ECO:0000256" key="5">
    <source>
        <dbReference type="PROSITE-ProRule" id="PRU00723"/>
    </source>
</evidence>
<dbReference type="PROSITE" id="PS51059">
    <property type="entry name" value="PARP_CATALYTIC"/>
    <property type="match status" value="1"/>
</dbReference>
<protein>
    <recommendedName>
        <fullName evidence="11">Poly [ADP-ribose] polymerase</fullName>
    </recommendedName>
</protein>
<feature type="zinc finger region" description="C3H1-type" evidence="5">
    <location>
        <begin position="91"/>
        <end position="118"/>
    </location>
</feature>
<feature type="domain" description="C3H1-type" evidence="6">
    <location>
        <begin position="91"/>
        <end position="118"/>
    </location>
</feature>
<reference evidence="9" key="1">
    <citation type="submission" date="2021-09" db="EMBL/GenBank/DDBJ databases">
        <title>The genome of Mauremys mutica provides insights into the evolution of semi-aquatic lifestyle.</title>
        <authorList>
            <person name="Gong S."/>
            <person name="Gao Y."/>
        </authorList>
    </citation>
    <scope>NUCLEOTIDE SEQUENCE</scope>
    <source>
        <strain evidence="9">MM-2020</strain>
        <tissue evidence="9">Muscle</tissue>
    </source>
</reference>
<dbReference type="GO" id="GO:0003950">
    <property type="term" value="F:NAD+ poly-ADP-ribosyltransferase activity"/>
    <property type="evidence" value="ECO:0007669"/>
    <property type="project" value="InterPro"/>
</dbReference>
<evidence type="ECO:0000256" key="3">
    <source>
        <dbReference type="ARBA" id="ARBA00023242"/>
    </source>
</evidence>
<evidence type="ECO:0000259" key="6">
    <source>
        <dbReference type="PROSITE" id="PS50103"/>
    </source>
</evidence>
<dbReference type="InterPro" id="IPR000571">
    <property type="entry name" value="Znf_CCCH"/>
</dbReference>
<dbReference type="PROSITE" id="PS50918">
    <property type="entry name" value="WWE"/>
    <property type="match status" value="1"/>
</dbReference>
<evidence type="ECO:0000256" key="4">
    <source>
        <dbReference type="ARBA" id="ARBA00024347"/>
    </source>
</evidence>
<feature type="domain" description="PARP catalytic" evidence="8">
    <location>
        <begin position="310"/>
        <end position="517"/>
    </location>
</feature>
<comment type="subcellular location">
    <subcellularLocation>
        <location evidence="1">Nucleus</location>
    </subcellularLocation>
</comment>
<dbReference type="Proteomes" id="UP000827986">
    <property type="component" value="Unassembled WGS sequence"/>
</dbReference>
<dbReference type="GO" id="GO:0008270">
    <property type="term" value="F:zinc ion binding"/>
    <property type="evidence" value="ECO:0007669"/>
    <property type="project" value="UniProtKB-KW"/>
</dbReference>
<keyword evidence="5" id="KW-0863">Zinc-finger</keyword>
<accession>A0A9D3XTU0</accession>
<dbReference type="SUPFAM" id="SSF56399">
    <property type="entry name" value="ADP-ribosylation"/>
    <property type="match status" value="1"/>
</dbReference>
<dbReference type="Gene3D" id="3.90.228.10">
    <property type="match status" value="1"/>
</dbReference>
<evidence type="ECO:0000256" key="2">
    <source>
        <dbReference type="ARBA" id="ARBA00004906"/>
    </source>
</evidence>
<dbReference type="InterPro" id="IPR004170">
    <property type="entry name" value="WWE_dom"/>
</dbReference>
<gene>
    <name evidence="9" type="ORF">KIL84_018805</name>
</gene>
<dbReference type="InterPro" id="IPR037197">
    <property type="entry name" value="WWE_dom_sf"/>
</dbReference>
<dbReference type="Pfam" id="PF02825">
    <property type="entry name" value="WWE"/>
    <property type="match status" value="1"/>
</dbReference>
<comment type="similarity">
    <text evidence="4">Belongs to the ARTD/PARP family.</text>
</comment>
<dbReference type="CDD" id="cd01439">
    <property type="entry name" value="TCCD_inducible_PARP_like"/>
    <property type="match status" value="1"/>
</dbReference>
<dbReference type="InterPro" id="IPR051712">
    <property type="entry name" value="ARTD-AVP"/>
</dbReference>
<keyword evidence="5" id="KW-0862">Zinc</keyword>
<evidence type="ECO:0000313" key="10">
    <source>
        <dbReference type="Proteomes" id="UP000827986"/>
    </source>
</evidence>
<comment type="caution">
    <text evidence="9">The sequence shown here is derived from an EMBL/GenBank/DDBJ whole genome shotgun (WGS) entry which is preliminary data.</text>
</comment>
<dbReference type="InterPro" id="IPR012317">
    <property type="entry name" value="Poly(ADP-ribose)pol_cat_dom"/>
</dbReference>
<dbReference type="PANTHER" id="PTHR45740:SF7">
    <property type="entry name" value="PROTEIN MONO-ADP-RIBOSYLTRANSFERASE TIPARP"/>
    <property type="match status" value="1"/>
</dbReference>
<comment type="pathway">
    <text evidence="2">Protein modification; protein ubiquitination.</text>
</comment>
<evidence type="ECO:0008006" key="11">
    <source>
        <dbReference type="Google" id="ProtNLM"/>
    </source>
</evidence>
<dbReference type="SUPFAM" id="SSF117839">
    <property type="entry name" value="WWE domain"/>
    <property type="match status" value="1"/>
</dbReference>
<dbReference type="EMBL" id="JAHDVG010000463">
    <property type="protein sequence ID" value="KAH1186056.1"/>
    <property type="molecule type" value="Genomic_DNA"/>
</dbReference>
<dbReference type="PANTHER" id="PTHR45740">
    <property type="entry name" value="POLY [ADP-RIBOSE] POLYMERASE"/>
    <property type="match status" value="1"/>
</dbReference>
<dbReference type="PROSITE" id="PS50103">
    <property type="entry name" value="ZF_C3H1"/>
    <property type="match status" value="1"/>
</dbReference>
<evidence type="ECO:0000259" key="8">
    <source>
        <dbReference type="PROSITE" id="PS51059"/>
    </source>
</evidence>
<dbReference type="GO" id="GO:0005634">
    <property type="term" value="C:nucleus"/>
    <property type="evidence" value="ECO:0007669"/>
    <property type="project" value="UniProtKB-SubCell"/>
</dbReference>
<proteinExistence type="inferred from homology"/>
<evidence type="ECO:0000256" key="1">
    <source>
        <dbReference type="ARBA" id="ARBA00004123"/>
    </source>
</evidence>
<dbReference type="GO" id="GO:1990404">
    <property type="term" value="F:NAD+-protein mono-ADP-ribosyltransferase activity"/>
    <property type="evidence" value="ECO:0007669"/>
    <property type="project" value="TreeGrafter"/>
</dbReference>
<dbReference type="AlphaFoldDB" id="A0A9D3XTU0"/>
<dbReference type="Pfam" id="PF00644">
    <property type="entry name" value="PARP"/>
    <property type="match status" value="1"/>
</dbReference>
<keyword evidence="10" id="KW-1185">Reference proteome</keyword>
<organism evidence="9 10">
    <name type="scientific">Mauremys mutica</name>
    <name type="common">yellowpond turtle</name>
    <dbReference type="NCBI Taxonomy" id="74926"/>
    <lineage>
        <taxon>Eukaryota</taxon>
        <taxon>Metazoa</taxon>
        <taxon>Chordata</taxon>
        <taxon>Craniata</taxon>
        <taxon>Vertebrata</taxon>
        <taxon>Euteleostomi</taxon>
        <taxon>Archelosauria</taxon>
        <taxon>Testudinata</taxon>
        <taxon>Testudines</taxon>
        <taxon>Cryptodira</taxon>
        <taxon>Durocryptodira</taxon>
        <taxon>Testudinoidea</taxon>
        <taxon>Geoemydidae</taxon>
        <taxon>Geoemydinae</taxon>
        <taxon>Mauremys</taxon>
    </lineage>
</organism>
<feature type="domain" description="WWE" evidence="7">
    <location>
        <begin position="188"/>
        <end position="265"/>
    </location>
</feature>
<sequence>MGNLKPRTLQQNSSPLIQLFFLCFSQELFFRKVLLQLPLDPYHFSQCEASSTELTPLHVHNMQHGDDSKSHLVAPEQLVDENGIQFHIHQANGIRICDCFLLGLCKEGERCQLHHTRYPYHWQVMRKKKGVWQSVTESAQQHLEKLYSNVNDSLVTLVEKDGSKGKVNLNAMELYSFGPYGKIRRLSNTHDPQHNPHLHTEWHMYWLDETNWKEYEEPISQEIINAFESGLQSYNFSHEGQQYSLDLKNLIQTNSTTEQKSSIQRRPAYHTPIDMVPHLRTLPNGCKGHLNPYAANIPGEDPTDGYSGPYPASWISCPPEGPIYVQCEIAPSEAVYRAVYTLFHKSLSEDTFLVLGIYRIRQEYLWQKYSSQKEIMSRGLSTEEKKQLERHLFHGTSADSKNSICQMGFDPRLSGQHLAAFGKGSYFAKNAQYSNGFCTACKAGLRYMFLAKVLVGKSAVGNASYCQPPTIRSNGPPFDSCVDSTSSIYVIFNSSQSYPYFLIRYKLFSDPVAIDGS</sequence>
<name>A0A9D3XTU0_9SAUR</name>
<evidence type="ECO:0000259" key="7">
    <source>
        <dbReference type="PROSITE" id="PS50918"/>
    </source>
</evidence>
<dbReference type="InterPro" id="IPR018123">
    <property type="entry name" value="WWE-dom_subgr"/>
</dbReference>